<proteinExistence type="predicted"/>
<evidence type="ECO:0000256" key="1">
    <source>
        <dbReference type="SAM" id="Phobius"/>
    </source>
</evidence>
<name>A0A1H2LL48_9ACTO</name>
<dbReference type="STRING" id="131112.SAMN04489737_1478"/>
<feature type="transmembrane region" description="Helical" evidence="1">
    <location>
        <begin position="99"/>
        <end position="124"/>
    </location>
</feature>
<dbReference type="Pfam" id="PF11361">
    <property type="entry name" value="DUF3159"/>
    <property type="match status" value="1"/>
</dbReference>
<reference evidence="3" key="1">
    <citation type="submission" date="2016-10" db="EMBL/GenBank/DDBJ databases">
        <authorList>
            <person name="Varghese N."/>
            <person name="Submissions S."/>
        </authorList>
    </citation>
    <scope>NUCLEOTIDE SEQUENCE [LARGE SCALE GENOMIC DNA]</scope>
    <source>
        <strain evidence="3">DSM 10002</strain>
    </source>
</reference>
<feature type="transmembrane region" description="Helical" evidence="1">
    <location>
        <begin position="50"/>
        <end position="68"/>
    </location>
</feature>
<feature type="transmembrane region" description="Helical" evidence="1">
    <location>
        <begin position="149"/>
        <end position="172"/>
    </location>
</feature>
<gene>
    <name evidence="2" type="ORF">SAMN04489737_1478</name>
</gene>
<dbReference type="AlphaFoldDB" id="A0A1H2LL48"/>
<dbReference type="EMBL" id="LT629804">
    <property type="protein sequence ID" value="SDU81311.1"/>
    <property type="molecule type" value="Genomic_DNA"/>
</dbReference>
<accession>A0A1H2LL48</accession>
<keyword evidence="3" id="KW-1185">Reference proteome</keyword>
<keyword evidence="1" id="KW-0472">Membrane</keyword>
<evidence type="ECO:0008006" key="4">
    <source>
        <dbReference type="Google" id="ProtNLM"/>
    </source>
</evidence>
<keyword evidence="1" id="KW-1133">Transmembrane helix</keyword>
<evidence type="ECO:0000313" key="2">
    <source>
        <dbReference type="EMBL" id="SDU81311.1"/>
    </source>
</evidence>
<dbReference type="Proteomes" id="UP000214355">
    <property type="component" value="Chromosome I"/>
</dbReference>
<dbReference type="OrthoDB" id="5244221at2"/>
<feature type="transmembrane region" description="Helical" evidence="1">
    <location>
        <begin position="27"/>
        <end position="44"/>
    </location>
</feature>
<dbReference type="InterPro" id="IPR016566">
    <property type="entry name" value="UCP010219"/>
</dbReference>
<organism evidence="2 3">
    <name type="scientific">Arcanobacterium phocae</name>
    <dbReference type="NCBI Taxonomy" id="131112"/>
    <lineage>
        <taxon>Bacteria</taxon>
        <taxon>Bacillati</taxon>
        <taxon>Actinomycetota</taxon>
        <taxon>Actinomycetes</taxon>
        <taxon>Actinomycetales</taxon>
        <taxon>Actinomycetaceae</taxon>
        <taxon>Arcanobacterium</taxon>
    </lineage>
</organism>
<feature type="transmembrane region" description="Helical" evidence="1">
    <location>
        <begin position="75"/>
        <end position="93"/>
    </location>
</feature>
<sequence>MVKKETSLSAITATDFDAMKAVGGWRGIVESVVPTVVFLIIFAASHQIGWAAWVSLGTAVIAIAGRLISRVDPSPAVGGLGAVLISAFMAWKTGQAADFFVWGLIVNVAYLVAFLLSILVRWPLMGVLIGAMRGEGTTWRHHKTTVRRYYSVTWMWVALFAMRAAVQLPMYFASATNALGIAKLVMGIPLFALVCWLSWLMIRALEPIPAPDQTAQV</sequence>
<protein>
    <recommendedName>
        <fullName evidence="4">Intracellular septation protein A</fullName>
    </recommendedName>
</protein>
<evidence type="ECO:0000313" key="3">
    <source>
        <dbReference type="Proteomes" id="UP000214355"/>
    </source>
</evidence>
<dbReference type="PIRSF" id="PIRSF010219">
    <property type="entry name" value="UCP010219"/>
    <property type="match status" value="1"/>
</dbReference>
<feature type="transmembrane region" description="Helical" evidence="1">
    <location>
        <begin position="178"/>
        <end position="202"/>
    </location>
</feature>
<keyword evidence="1" id="KW-0812">Transmembrane</keyword>